<keyword evidence="1" id="KW-0812">Transmembrane</keyword>
<dbReference type="RefSeq" id="WP_153653128.1">
    <property type="nucleotide sequence ID" value="NZ_CP045737.1"/>
</dbReference>
<dbReference type="InterPro" id="IPR018392">
    <property type="entry name" value="LysM"/>
</dbReference>
<keyword evidence="1" id="KW-0472">Membrane</keyword>
<evidence type="ECO:0000256" key="1">
    <source>
        <dbReference type="SAM" id="Phobius"/>
    </source>
</evidence>
<evidence type="ECO:0000313" key="3">
    <source>
        <dbReference type="EMBL" id="QGG41863.1"/>
    </source>
</evidence>
<name>A0A5Q2MJH4_9ACTN</name>
<feature type="domain" description="LysM" evidence="2">
    <location>
        <begin position="72"/>
        <end position="122"/>
    </location>
</feature>
<dbReference type="AlphaFoldDB" id="A0A5Q2MJH4"/>
<dbReference type="PROSITE" id="PS51782">
    <property type="entry name" value="LYSM"/>
    <property type="match status" value="1"/>
</dbReference>
<dbReference type="Proteomes" id="UP000392064">
    <property type="component" value="Chromosome"/>
</dbReference>
<protein>
    <submittedName>
        <fullName evidence="3">LysM peptidoglycan-binding domain-containing protein</fullName>
    </submittedName>
</protein>
<dbReference type="Pfam" id="PF01476">
    <property type="entry name" value="LysM"/>
    <property type="match status" value="1"/>
</dbReference>
<dbReference type="KEGG" id="aef:GEV26_11070"/>
<dbReference type="CDD" id="cd00118">
    <property type="entry name" value="LysM"/>
    <property type="match status" value="1"/>
</dbReference>
<accession>A0A5Q2MJH4</accession>
<proteinExistence type="predicted"/>
<evidence type="ECO:0000259" key="2">
    <source>
        <dbReference type="PROSITE" id="PS51782"/>
    </source>
</evidence>
<keyword evidence="1" id="KW-1133">Transmembrane helix</keyword>
<keyword evidence="4" id="KW-1185">Reference proteome</keyword>
<feature type="transmembrane region" description="Helical" evidence="1">
    <location>
        <begin position="38"/>
        <end position="56"/>
    </location>
</feature>
<evidence type="ECO:0000313" key="4">
    <source>
        <dbReference type="Proteomes" id="UP000392064"/>
    </source>
</evidence>
<dbReference type="InterPro" id="IPR036779">
    <property type="entry name" value="LysM_dom_sf"/>
</dbReference>
<sequence>MSTITFSQFDARDMRPVRSVRSQQQPAAHVRLTRRGKAVILAITVAAIAVLAVMFGPSSTATSEAGTPGATTSVRVMSGHTLWEIAAEANPNGDIRKTVDDIIELNSLPNASALQMGSEIAVPVYDE</sequence>
<dbReference type="EMBL" id="CP045737">
    <property type="protein sequence ID" value="QGG41863.1"/>
    <property type="molecule type" value="Genomic_DNA"/>
</dbReference>
<organism evidence="3 4">
    <name type="scientific">Aeromicrobium yanjiei</name>
    <dbReference type="NCBI Taxonomy" id="2662028"/>
    <lineage>
        <taxon>Bacteria</taxon>
        <taxon>Bacillati</taxon>
        <taxon>Actinomycetota</taxon>
        <taxon>Actinomycetes</taxon>
        <taxon>Propionibacteriales</taxon>
        <taxon>Nocardioidaceae</taxon>
        <taxon>Aeromicrobium</taxon>
    </lineage>
</organism>
<gene>
    <name evidence="3" type="ORF">GEV26_11070</name>
</gene>
<dbReference type="Gene3D" id="3.10.350.10">
    <property type="entry name" value="LysM domain"/>
    <property type="match status" value="1"/>
</dbReference>
<reference evidence="3 4" key="1">
    <citation type="submission" date="2019-11" db="EMBL/GenBank/DDBJ databases">
        <authorList>
            <person name="Li J."/>
        </authorList>
    </citation>
    <scope>NUCLEOTIDE SEQUENCE [LARGE SCALE GENOMIC DNA]</scope>
    <source>
        <strain evidence="3 4">MF47</strain>
    </source>
</reference>